<dbReference type="GO" id="GO:0051049">
    <property type="term" value="P:regulation of transport"/>
    <property type="evidence" value="ECO:0007669"/>
    <property type="project" value="TreeGrafter"/>
</dbReference>
<organism evidence="3 4">
    <name type="scientific">Acrobeloides nanus</name>
    <dbReference type="NCBI Taxonomy" id="290746"/>
    <lineage>
        <taxon>Eukaryota</taxon>
        <taxon>Metazoa</taxon>
        <taxon>Ecdysozoa</taxon>
        <taxon>Nematoda</taxon>
        <taxon>Chromadorea</taxon>
        <taxon>Rhabditida</taxon>
        <taxon>Tylenchina</taxon>
        <taxon>Cephalobomorpha</taxon>
        <taxon>Cephaloboidea</taxon>
        <taxon>Cephalobidae</taxon>
        <taxon>Acrobeloides</taxon>
    </lineage>
</organism>
<dbReference type="InterPro" id="IPR010504">
    <property type="entry name" value="AH_dom"/>
</dbReference>
<evidence type="ECO:0000313" key="3">
    <source>
        <dbReference type="Proteomes" id="UP000887540"/>
    </source>
</evidence>
<dbReference type="PANTHER" id="PTHR10164">
    <property type="entry name" value="ISLET CELL AUTOANTIGEN 1"/>
    <property type="match status" value="1"/>
</dbReference>
<dbReference type="Proteomes" id="UP000887540">
    <property type="component" value="Unplaced"/>
</dbReference>
<feature type="region of interest" description="Disordered" evidence="1">
    <location>
        <begin position="285"/>
        <end position="343"/>
    </location>
</feature>
<feature type="domain" description="AH" evidence="2">
    <location>
        <begin position="55"/>
        <end position="258"/>
    </location>
</feature>
<feature type="region of interest" description="Disordered" evidence="1">
    <location>
        <begin position="385"/>
        <end position="425"/>
    </location>
</feature>
<dbReference type="Gene3D" id="1.20.1270.60">
    <property type="entry name" value="Arfaptin homology (AH) domain/BAR domain"/>
    <property type="match status" value="1"/>
</dbReference>
<dbReference type="PANTHER" id="PTHR10164:SF4">
    <property type="entry name" value="GH23156P"/>
    <property type="match status" value="1"/>
</dbReference>
<dbReference type="InterPro" id="IPR027267">
    <property type="entry name" value="AH/BAR_dom_sf"/>
</dbReference>
<evidence type="ECO:0000259" key="2">
    <source>
        <dbReference type="PROSITE" id="PS50870"/>
    </source>
</evidence>
<proteinExistence type="predicted"/>
<feature type="compositionally biased region" description="Basic and acidic residues" evidence="1">
    <location>
        <begin position="324"/>
        <end position="335"/>
    </location>
</feature>
<dbReference type="AlphaFoldDB" id="A0A914C0V0"/>
<dbReference type="InterPro" id="IPR024114">
    <property type="entry name" value="Islet_autoAg_Ica1/Ica1-like"/>
</dbReference>
<evidence type="ECO:0000256" key="1">
    <source>
        <dbReference type="SAM" id="MobiDB-lite"/>
    </source>
</evidence>
<dbReference type="GO" id="GO:0005794">
    <property type="term" value="C:Golgi apparatus"/>
    <property type="evidence" value="ECO:0007669"/>
    <property type="project" value="TreeGrafter"/>
</dbReference>
<accession>A0A914C0V0</accession>
<dbReference type="SMART" id="SM01015">
    <property type="entry name" value="Arfaptin"/>
    <property type="match status" value="1"/>
</dbReference>
<keyword evidence="3" id="KW-1185">Reference proteome</keyword>
<dbReference type="GO" id="GO:0019904">
    <property type="term" value="F:protein domain specific binding"/>
    <property type="evidence" value="ECO:0007669"/>
    <property type="project" value="InterPro"/>
</dbReference>
<reference evidence="4" key="1">
    <citation type="submission" date="2022-11" db="UniProtKB">
        <authorList>
            <consortium name="WormBaseParasite"/>
        </authorList>
    </citation>
    <scope>IDENTIFICATION</scope>
</reference>
<protein>
    <submittedName>
        <fullName evidence="4">AH domain-containing protein</fullName>
    </submittedName>
</protein>
<dbReference type="PROSITE" id="PS50870">
    <property type="entry name" value="AH"/>
    <property type="match status" value="1"/>
</dbReference>
<feature type="region of interest" description="Disordered" evidence="1">
    <location>
        <begin position="455"/>
        <end position="477"/>
    </location>
</feature>
<dbReference type="SUPFAM" id="SSF103657">
    <property type="entry name" value="BAR/IMD domain-like"/>
    <property type="match status" value="1"/>
</dbReference>
<dbReference type="Pfam" id="PF06456">
    <property type="entry name" value="Arfaptin"/>
    <property type="match status" value="1"/>
</dbReference>
<evidence type="ECO:0000313" key="4">
    <source>
        <dbReference type="WBParaSite" id="ACRNAN_Path_1463.g5726.t1"/>
    </source>
</evidence>
<feature type="compositionally biased region" description="Low complexity" evidence="1">
    <location>
        <begin position="402"/>
        <end position="424"/>
    </location>
</feature>
<name>A0A914C0V0_9BILA</name>
<dbReference type="WBParaSite" id="ACRNAN_Path_1463.g5726.t1">
    <property type="protein sequence ID" value="ACRNAN_Path_1463.g5726.t1"/>
    <property type="gene ID" value="ACRNAN_Path_1463.g5726"/>
</dbReference>
<sequence length="505" mass="57610">MTSFYEASTSFLNFDRFPDDMSNESPLTKLQRHYWTAKQLIRSKLGKKEDAHLVASDADFDQDLALFNNIRETARNILINLEQYHHNLTEIIETEQAVGDLMLHQALGEKKHLAEVMNVFANAEHQCAKYRFRLREPLTRFYHDMDKFYDRAVTDCSITVDAGEKARLDYRGSLLWMKKISDELNPEFEESVEKYRTAQNVVRQNKEKLDKLKEDTAAKVDVLKSSRTSLLLDVMEKYVKAIEEFYEHSTKAYEEALNSLSDDIDTYEIDILKILNDPVSIVTQETDEKGRPIKKKIPRPKERSQPIQSRIPRKDGATDSDNTTEVRHEEAKSEVEGIEEAEEAILRVESPLGILDLDDEEESKNFEEAINIAPLPELLLDVDEVPPKLEPPEGWKPPNSPPSENTPSGISAKSQASSSSFFPSEFITPGPEKFWNPFKMLDGKSSSFMPSALIDQPHLMNTKPNVKSAKPGSSNRTMEEWDTILLDFDPLKGGKMSKSDINFNA</sequence>